<keyword evidence="2" id="KW-1185">Reference proteome</keyword>
<gene>
    <name evidence="1" type="ORF">DAEQUDRAFT_720393</name>
</gene>
<organism evidence="1 2">
    <name type="scientific">Daedalea quercina L-15889</name>
    <dbReference type="NCBI Taxonomy" id="1314783"/>
    <lineage>
        <taxon>Eukaryota</taxon>
        <taxon>Fungi</taxon>
        <taxon>Dikarya</taxon>
        <taxon>Basidiomycota</taxon>
        <taxon>Agaricomycotina</taxon>
        <taxon>Agaricomycetes</taxon>
        <taxon>Polyporales</taxon>
        <taxon>Fomitopsis</taxon>
    </lineage>
</organism>
<dbReference type="EMBL" id="KV429032">
    <property type="protein sequence ID" value="KZT75173.1"/>
    <property type="molecule type" value="Genomic_DNA"/>
</dbReference>
<name>A0A165UN72_9APHY</name>
<accession>A0A165UN72</accession>
<reference evidence="1 2" key="1">
    <citation type="journal article" date="2016" name="Mol. Biol. Evol.">
        <title>Comparative Genomics of Early-Diverging Mushroom-Forming Fungi Provides Insights into the Origins of Lignocellulose Decay Capabilities.</title>
        <authorList>
            <person name="Nagy L.G."/>
            <person name="Riley R."/>
            <person name="Tritt A."/>
            <person name="Adam C."/>
            <person name="Daum C."/>
            <person name="Floudas D."/>
            <person name="Sun H."/>
            <person name="Yadav J.S."/>
            <person name="Pangilinan J."/>
            <person name="Larsson K.H."/>
            <person name="Matsuura K."/>
            <person name="Barry K."/>
            <person name="Labutti K."/>
            <person name="Kuo R."/>
            <person name="Ohm R.A."/>
            <person name="Bhattacharya S.S."/>
            <person name="Shirouzu T."/>
            <person name="Yoshinaga Y."/>
            <person name="Martin F.M."/>
            <person name="Grigoriev I.V."/>
            <person name="Hibbett D.S."/>
        </authorList>
    </citation>
    <scope>NUCLEOTIDE SEQUENCE [LARGE SCALE GENOMIC DNA]</scope>
    <source>
        <strain evidence="1 2">L-15889</strain>
    </source>
</reference>
<evidence type="ECO:0000313" key="1">
    <source>
        <dbReference type="EMBL" id="KZT75173.1"/>
    </source>
</evidence>
<sequence length="71" mass="7822">LSPKRNNSIARAHLLYVQVLFQSARLSAKAVVEADKKITETQILSISAAEPCQRRHYVHDVDANEPPAAAI</sequence>
<dbReference type="Proteomes" id="UP000076727">
    <property type="component" value="Unassembled WGS sequence"/>
</dbReference>
<feature type="non-terminal residue" evidence="1">
    <location>
        <position position="1"/>
    </location>
</feature>
<proteinExistence type="predicted"/>
<protein>
    <submittedName>
        <fullName evidence="1">Uncharacterized protein</fullName>
    </submittedName>
</protein>
<evidence type="ECO:0000313" key="2">
    <source>
        <dbReference type="Proteomes" id="UP000076727"/>
    </source>
</evidence>
<dbReference type="AlphaFoldDB" id="A0A165UN72"/>